<dbReference type="EMBL" id="CP035913">
    <property type="protein sequence ID" value="QBE61874.1"/>
    <property type="molecule type" value="Genomic_DNA"/>
</dbReference>
<keyword evidence="2" id="KW-1185">Reference proteome</keyword>
<organism evidence="1 2">
    <name type="scientific">Pseudoduganella lutea</name>
    <dbReference type="NCBI Taxonomy" id="321985"/>
    <lineage>
        <taxon>Bacteria</taxon>
        <taxon>Pseudomonadati</taxon>
        <taxon>Pseudomonadota</taxon>
        <taxon>Betaproteobacteria</taxon>
        <taxon>Burkholderiales</taxon>
        <taxon>Oxalobacteraceae</taxon>
        <taxon>Telluria group</taxon>
        <taxon>Pseudoduganella</taxon>
    </lineage>
</organism>
<reference evidence="1 2" key="1">
    <citation type="submission" date="2019-02" db="EMBL/GenBank/DDBJ databases">
        <title>Draft Genome Sequences of Six Type Strains of the Genus Massilia.</title>
        <authorList>
            <person name="Miess H."/>
            <person name="Frediansyhah A."/>
            <person name="Gross H."/>
        </authorList>
    </citation>
    <scope>NUCLEOTIDE SEQUENCE [LARGE SCALE GENOMIC DNA]</scope>
    <source>
        <strain evidence="1 2">DSM 17473</strain>
    </source>
</reference>
<dbReference type="Proteomes" id="UP000290637">
    <property type="component" value="Chromosome"/>
</dbReference>
<dbReference type="SUPFAM" id="SSF51658">
    <property type="entry name" value="Xylose isomerase-like"/>
    <property type="match status" value="1"/>
</dbReference>
<dbReference type="RefSeq" id="WP_130185011.1">
    <property type="nucleotide sequence ID" value="NZ_CP035913.1"/>
</dbReference>
<protein>
    <recommendedName>
        <fullName evidence="3">Sugar phosphate isomerase/epimerase</fullName>
    </recommendedName>
</protein>
<dbReference type="InterPro" id="IPR036237">
    <property type="entry name" value="Xyl_isomerase-like_sf"/>
</dbReference>
<dbReference type="Gene3D" id="3.20.20.150">
    <property type="entry name" value="Divalent-metal-dependent TIM barrel enzymes"/>
    <property type="match status" value="1"/>
</dbReference>
<gene>
    <name evidence="1" type="ORF">EWM63_01730</name>
</gene>
<accession>A0A4P6KT91</accession>
<evidence type="ECO:0000313" key="1">
    <source>
        <dbReference type="EMBL" id="QBE61874.1"/>
    </source>
</evidence>
<dbReference type="AlphaFoldDB" id="A0A4P6KT91"/>
<proteinExistence type="predicted"/>
<evidence type="ECO:0008006" key="3">
    <source>
        <dbReference type="Google" id="ProtNLM"/>
    </source>
</evidence>
<dbReference type="KEGG" id="plue:EWM63_01730"/>
<sequence>MVPPQHSLVRMLSTWTLRALPAWSRAPLQDDPQATVAAILQAGYAGLQVEAGDPLMDAGFRAGAVMHAAGRVIAPAQAHELVSRHKALGFGLTTIHLGTGFESAAEGHALVEAVLEAAAAQRYPVHVETHRATLTQDPRRTLDLVERYPALRFNGDFSHWYAGCELRYGDWERKLDLLQPVFDRVRYLHGRIADCGALQPAILDEGVPHVRDFRALWTRAMAGFRAHAGPGESLYFAPELLPHAFEVEGRMVYPAYARQRRGVDGRTEDDCDRWQQGLLLADIAEDCWEAAGGA</sequence>
<name>A0A4P6KT91_9BURK</name>
<evidence type="ECO:0000313" key="2">
    <source>
        <dbReference type="Proteomes" id="UP000290637"/>
    </source>
</evidence>
<dbReference type="OrthoDB" id="2555274at2"/>